<keyword evidence="5 10" id="KW-0489">Methyltransferase</keyword>
<keyword evidence="7 10" id="KW-0949">S-adenosyl-L-methionine</keyword>
<gene>
    <name evidence="11" type="ORF">AB6A40_000372</name>
</gene>
<evidence type="ECO:0000256" key="6">
    <source>
        <dbReference type="ARBA" id="ARBA00022679"/>
    </source>
</evidence>
<dbReference type="SUPFAM" id="SSF53335">
    <property type="entry name" value="S-adenosyl-L-methionine-dependent methyltransferases"/>
    <property type="match status" value="1"/>
</dbReference>
<dbReference type="PANTHER" id="PTHR21210:SF0">
    <property type="entry name" value="TRNA (URACIL-O(2)-)-METHYLTRANSFERASE-RELATED"/>
    <property type="match status" value="1"/>
</dbReference>
<name>A0ABD6EAA4_9BILA</name>
<dbReference type="InterPro" id="IPR011671">
    <property type="entry name" value="tRNA_uracil_MeTrfase"/>
</dbReference>
<comment type="catalytic activity">
    <reaction evidence="9 10">
        <text>uridine(44) in tRNA(Ser) + S-adenosyl-L-methionine = 2'-O-methyluridine(44) in tRNA(Ser) + S-adenosyl-L-homocysteine + H(+)</text>
        <dbReference type="Rhea" id="RHEA:43100"/>
        <dbReference type="Rhea" id="RHEA-COMP:10339"/>
        <dbReference type="Rhea" id="RHEA-COMP:10340"/>
        <dbReference type="ChEBI" id="CHEBI:15378"/>
        <dbReference type="ChEBI" id="CHEBI:57856"/>
        <dbReference type="ChEBI" id="CHEBI:59789"/>
        <dbReference type="ChEBI" id="CHEBI:65315"/>
        <dbReference type="ChEBI" id="CHEBI:74478"/>
        <dbReference type="EC" id="2.1.1.211"/>
    </reaction>
</comment>
<dbReference type="GO" id="GO:0005737">
    <property type="term" value="C:cytoplasm"/>
    <property type="evidence" value="ECO:0007669"/>
    <property type="project" value="UniProtKB-SubCell"/>
</dbReference>
<evidence type="ECO:0000313" key="12">
    <source>
        <dbReference type="Proteomes" id="UP001608902"/>
    </source>
</evidence>
<dbReference type="AlphaFoldDB" id="A0ABD6EAA4"/>
<keyword evidence="6 10" id="KW-0808">Transferase</keyword>
<accession>A0ABD6EAA4</accession>
<evidence type="ECO:0000256" key="9">
    <source>
        <dbReference type="ARBA" id="ARBA00047957"/>
    </source>
</evidence>
<keyword evidence="4 10" id="KW-0963">Cytoplasm</keyword>
<evidence type="ECO:0000256" key="4">
    <source>
        <dbReference type="ARBA" id="ARBA00022490"/>
    </source>
</evidence>
<evidence type="ECO:0000256" key="5">
    <source>
        <dbReference type="ARBA" id="ARBA00022603"/>
    </source>
</evidence>
<comment type="caution">
    <text evidence="11">The sequence shown here is derived from an EMBL/GenBank/DDBJ whole genome shotgun (WGS) entry which is preliminary data.</text>
</comment>
<evidence type="ECO:0000256" key="2">
    <source>
        <dbReference type="ARBA" id="ARBA00004496"/>
    </source>
</evidence>
<dbReference type="InterPro" id="IPR029063">
    <property type="entry name" value="SAM-dependent_MTases_sf"/>
</dbReference>
<evidence type="ECO:0000256" key="10">
    <source>
        <dbReference type="RuleBase" id="RU368004"/>
    </source>
</evidence>
<dbReference type="EC" id="2.1.1.211" evidence="10"/>
<comment type="subcellular location">
    <subcellularLocation>
        <location evidence="2 10">Cytoplasm</location>
    </subcellularLocation>
</comment>
<evidence type="ECO:0000256" key="3">
    <source>
        <dbReference type="ARBA" id="ARBA00009056"/>
    </source>
</evidence>
<comment type="similarity">
    <text evidence="3 10">Belongs to the TRM44 family.</text>
</comment>
<dbReference type="EMBL" id="JBGFUD010000102">
    <property type="protein sequence ID" value="MFH4973663.1"/>
    <property type="molecule type" value="Genomic_DNA"/>
</dbReference>
<organism evidence="11 12">
    <name type="scientific">Gnathostoma spinigerum</name>
    <dbReference type="NCBI Taxonomy" id="75299"/>
    <lineage>
        <taxon>Eukaryota</taxon>
        <taxon>Metazoa</taxon>
        <taxon>Ecdysozoa</taxon>
        <taxon>Nematoda</taxon>
        <taxon>Chromadorea</taxon>
        <taxon>Rhabditida</taxon>
        <taxon>Spirurina</taxon>
        <taxon>Gnathostomatomorpha</taxon>
        <taxon>Gnathostomatoidea</taxon>
        <taxon>Gnathostomatidae</taxon>
        <taxon>Gnathostoma</taxon>
    </lineage>
</organism>
<dbReference type="GO" id="GO:0030488">
    <property type="term" value="P:tRNA methylation"/>
    <property type="evidence" value="ECO:0007669"/>
    <property type="project" value="UniProtKB-UniRule"/>
</dbReference>
<evidence type="ECO:0000256" key="8">
    <source>
        <dbReference type="ARBA" id="ARBA00022694"/>
    </source>
</evidence>
<keyword evidence="8 10" id="KW-0819">tRNA processing</keyword>
<evidence type="ECO:0000256" key="1">
    <source>
        <dbReference type="ARBA" id="ARBA00002778"/>
    </source>
</evidence>
<reference evidence="11 12" key="1">
    <citation type="submission" date="2024-08" db="EMBL/GenBank/DDBJ databases">
        <title>Gnathostoma spinigerum genome.</title>
        <authorList>
            <person name="Gonzalez-Bertolin B."/>
            <person name="Monzon S."/>
            <person name="Zaballos A."/>
            <person name="Jimenez P."/>
            <person name="Dekumyoy P."/>
            <person name="Varona S."/>
            <person name="Cuesta I."/>
            <person name="Sumanam S."/>
            <person name="Adisakwattana P."/>
            <person name="Gasser R.B."/>
            <person name="Hernandez-Gonzalez A."/>
            <person name="Young N.D."/>
            <person name="Perteguer M.J."/>
        </authorList>
    </citation>
    <scope>NUCLEOTIDE SEQUENCE [LARGE SCALE GENOMIC DNA]</scope>
    <source>
        <strain evidence="11">AL3</strain>
        <tissue evidence="11">Liver</tissue>
    </source>
</reference>
<evidence type="ECO:0000313" key="11">
    <source>
        <dbReference type="EMBL" id="MFH4973663.1"/>
    </source>
</evidence>
<evidence type="ECO:0000256" key="7">
    <source>
        <dbReference type="ARBA" id="ARBA00022691"/>
    </source>
</evidence>
<proteinExistence type="inferred from homology"/>
<sequence>MMWNDSVKLLFQNSDMNDTFLSDEVPLPTNVDKVLLFQKLIDIWREHCDAINRRIACITVVDPNCDEFLRVTNSLDHVNGHEIELRKFIPKSPFFSEKAYEASFLSGESQAEFLPLCLDERPHPHVSFAYKISLDVHSDCNSCMGTLTVSCSENVDENVWIFKQAFPNLLRWLKNIDLSRTSTQSHRLIDAEKYTKLYMHIKNALGKEICMNWTERTDPQKFVFEDCAISAYLQELWSSYGIKPRRFCDVGCGNGLLVYLLCKQNITGFGIDVRRRNIWDSFVGAELVERSLNPERDCISDADFFIGNHSDEMTPWIPILAARNCCAFFLLPCCPYDFFGKYTRKKEDTGSSTYLAYLSYIRRICIRLGFDVKEDRLKIPSTKRHCFFCTIPASGLSSEISSVIADLLANKSQFFMPRSKIISVQGYSKLSPTFRQSLTLKIFNFLLQTGDPSGSAWPAGNEVDILDITALLSPDEKSRLKKSDGGVQTFLKNQHQVFKVMGGKVRIRRWSSESTSTSNKKKTQQCWFHLHHPNGCPLPADICSYIH</sequence>
<protein>
    <recommendedName>
        <fullName evidence="10">tRNA (uracil-O(2)-)-methyltransferase</fullName>
        <ecNumber evidence="10">2.1.1.211</ecNumber>
    </recommendedName>
</protein>
<dbReference type="Gene3D" id="3.40.50.150">
    <property type="entry name" value="Vaccinia Virus protein VP39"/>
    <property type="match status" value="1"/>
</dbReference>
<keyword evidence="12" id="KW-1185">Reference proteome</keyword>
<dbReference type="PANTHER" id="PTHR21210">
    <property type="entry name" value="TRNA (URACIL-O(2)-)-METHYLTRANSFERASE-RELATED"/>
    <property type="match status" value="1"/>
</dbReference>
<dbReference type="GO" id="GO:0141101">
    <property type="term" value="F:tRNA(Ser) (uridine(44)-2'-O-)-methyltransferase activity"/>
    <property type="evidence" value="ECO:0007669"/>
    <property type="project" value="UniProtKB-EC"/>
</dbReference>
<comment type="function">
    <text evidence="1">Probable adenosyl-L-methionine (AdoMet)-dependent tRNA (uracil-O(2)-)-methyltransferase.</text>
</comment>
<dbReference type="Proteomes" id="UP001608902">
    <property type="component" value="Unassembled WGS sequence"/>
</dbReference>
<comment type="function">
    <text evidence="10">Adenosyl-L-methionine (AdoMet)-dependent tRNA (uracil-O(2)-)-methyltransferase.</text>
</comment>
<dbReference type="Pfam" id="PF07757">
    <property type="entry name" value="AdoMet_MTase"/>
    <property type="match status" value="1"/>
</dbReference>